<feature type="transmembrane region" description="Helical" evidence="6">
    <location>
        <begin position="37"/>
        <end position="61"/>
    </location>
</feature>
<feature type="transmembrane region" description="Helical" evidence="6">
    <location>
        <begin position="157"/>
        <end position="176"/>
    </location>
</feature>
<comment type="subcellular location">
    <subcellularLocation>
        <location evidence="1">Membrane</location>
    </subcellularLocation>
</comment>
<keyword evidence="3 6" id="KW-1133">Transmembrane helix</keyword>
<dbReference type="PRINTS" id="PR00237">
    <property type="entry name" value="GPCRRHODOPSN"/>
</dbReference>
<reference evidence="9" key="1">
    <citation type="submission" date="2015-02" db="EMBL/GenBank/DDBJ databases">
        <title>Genome sequencing for Strongylocentrotus purpuratus.</title>
        <authorList>
            <person name="Murali S."/>
            <person name="Liu Y."/>
            <person name="Vee V."/>
            <person name="English A."/>
            <person name="Wang M."/>
            <person name="Skinner E."/>
            <person name="Han Y."/>
            <person name="Muzny D.M."/>
            <person name="Worley K.C."/>
            <person name="Gibbs R.A."/>
        </authorList>
    </citation>
    <scope>NUCLEOTIDE SEQUENCE</scope>
</reference>
<dbReference type="Pfam" id="PF00001">
    <property type="entry name" value="7tm_1"/>
    <property type="match status" value="1"/>
</dbReference>
<keyword evidence="9" id="KW-1185">Reference proteome</keyword>
<dbReference type="InterPro" id="IPR017452">
    <property type="entry name" value="GPCR_Rhodpsn_7TM"/>
</dbReference>
<dbReference type="RefSeq" id="XP_798495.3">
    <property type="nucleotide sequence ID" value="XM_793402.3"/>
</dbReference>
<keyword evidence="5" id="KW-0297">G-protein coupled receptor</keyword>
<dbReference type="GeneID" id="593947"/>
<dbReference type="InterPro" id="IPR000276">
    <property type="entry name" value="GPCR_Rhodpsn"/>
</dbReference>
<dbReference type="PANTHER" id="PTHR45698">
    <property type="entry name" value="TRACE AMINE-ASSOCIATED RECEPTOR 19N-RELATED"/>
    <property type="match status" value="1"/>
</dbReference>
<organism evidence="8 9">
    <name type="scientific">Strongylocentrotus purpuratus</name>
    <name type="common">Purple sea urchin</name>
    <dbReference type="NCBI Taxonomy" id="7668"/>
    <lineage>
        <taxon>Eukaryota</taxon>
        <taxon>Metazoa</taxon>
        <taxon>Echinodermata</taxon>
        <taxon>Eleutherozoa</taxon>
        <taxon>Echinozoa</taxon>
        <taxon>Echinoidea</taxon>
        <taxon>Euechinoidea</taxon>
        <taxon>Echinacea</taxon>
        <taxon>Camarodonta</taxon>
        <taxon>Echinidea</taxon>
        <taxon>Strongylocentrotidae</taxon>
        <taxon>Strongylocentrotus</taxon>
    </lineage>
</organism>
<name>A0A7M7RGP3_STRPU</name>
<dbReference type="Proteomes" id="UP000007110">
    <property type="component" value="Unassembled WGS sequence"/>
</dbReference>
<feature type="transmembrane region" description="Helical" evidence="6">
    <location>
        <begin position="73"/>
        <end position="91"/>
    </location>
</feature>
<evidence type="ECO:0000313" key="9">
    <source>
        <dbReference type="Proteomes" id="UP000007110"/>
    </source>
</evidence>
<evidence type="ECO:0000256" key="4">
    <source>
        <dbReference type="ARBA" id="ARBA00023136"/>
    </source>
</evidence>
<evidence type="ECO:0000256" key="1">
    <source>
        <dbReference type="ARBA" id="ARBA00004370"/>
    </source>
</evidence>
<dbReference type="FunCoup" id="A0A7M7RGP3">
    <property type="interactions" value="1056"/>
</dbReference>
<sequence>MEMTEDITEAMTTNLNLMLAPEDVPEDIRNSLPRYTVIYIFHVIIGITGVLGNGFVLIVLLNTRDMWDATNLLIANQSLIDFFGSLSVIVFDVVSVPSFETAGPALARYLYFFWYTHYFVWSLNYASIFNLVFISFERFYAVRYPIRYRSKITVKPAIVASTLAWIAGLGWSWFLPASSRLENGICRRPVWPTEDTAAVVSGLTILVLYVFPLIIMITIYTYIGHVLKRGSATRRFQDQGAGPQAGAAGSYREIARRKVMTTMIIVTVTSLLCWTPSNLLYVSYAFGANINLTGIENATVQCIHFANSCINPFIYTFKYQKFQDGLRRLLRLRDSKFPTGAEKVDVKTNTTNLA</sequence>
<keyword evidence="4 6" id="KW-0472">Membrane</keyword>
<evidence type="ECO:0000256" key="5">
    <source>
        <dbReference type="RuleBase" id="RU000688"/>
    </source>
</evidence>
<evidence type="ECO:0000313" key="8">
    <source>
        <dbReference type="EnsemblMetazoa" id="XP_798495"/>
    </source>
</evidence>
<dbReference type="GO" id="GO:0004930">
    <property type="term" value="F:G protein-coupled receptor activity"/>
    <property type="evidence" value="ECO:0007669"/>
    <property type="project" value="UniProtKB-KW"/>
</dbReference>
<accession>A0A7M7RGP3</accession>
<dbReference type="SUPFAM" id="SSF81321">
    <property type="entry name" value="Family A G protein-coupled receptor-like"/>
    <property type="match status" value="1"/>
</dbReference>
<dbReference type="CDD" id="cd00637">
    <property type="entry name" value="7tm_classA_rhodopsin-like"/>
    <property type="match status" value="1"/>
</dbReference>
<dbReference type="EnsemblMetazoa" id="XM_793402">
    <property type="protein sequence ID" value="XP_798495"/>
    <property type="gene ID" value="LOC593947"/>
</dbReference>
<dbReference type="OMA" id="HFANSCI"/>
<dbReference type="GO" id="GO:0016020">
    <property type="term" value="C:membrane"/>
    <property type="evidence" value="ECO:0007669"/>
    <property type="project" value="UniProtKB-SubCell"/>
</dbReference>
<protein>
    <recommendedName>
        <fullName evidence="7">G-protein coupled receptors family 1 profile domain-containing protein</fullName>
    </recommendedName>
</protein>
<evidence type="ECO:0000256" key="3">
    <source>
        <dbReference type="ARBA" id="ARBA00022989"/>
    </source>
</evidence>
<dbReference type="KEGG" id="spu:593947"/>
<dbReference type="PROSITE" id="PS50262">
    <property type="entry name" value="G_PROTEIN_RECEP_F1_2"/>
    <property type="match status" value="1"/>
</dbReference>
<dbReference type="AlphaFoldDB" id="A0A7M7RGP3"/>
<proteinExistence type="inferred from homology"/>
<dbReference type="Gene3D" id="1.20.1070.10">
    <property type="entry name" value="Rhodopsin 7-helix transmembrane proteins"/>
    <property type="match status" value="1"/>
</dbReference>
<reference evidence="8" key="2">
    <citation type="submission" date="2021-01" db="UniProtKB">
        <authorList>
            <consortium name="EnsemblMetazoa"/>
        </authorList>
    </citation>
    <scope>IDENTIFICATION</scope>
</reference>
<dbReference type="PROSITE" id="PS00237">
    <property type="entry name" value="G_PROTEIN_RECEP_F1_1"/>
    <property type="match status" value="1"/>
</dbReference>
<feature type="transmembrane region" description="Helical" evidence="6">
    <location>
        <begin position="196"/>
        <end position="223"/>
    </location>
</feature>
<keyword evidence="5" id="KW-0807">Transducer</keyword>
<feature type="domain" description="G-protein coupled receptors family 1 profile" evidence="7">
    <location>
        <begin position="52"/>
        <end position="315"/>
    </location>
</feature>
<feature type="transmembrane region" description="Helical" evidence="6">
    <location>
        <begin position="111"/>
        <end position="136"/>
    </location>
</feature>
<dbReference type="OrthoDB" id="9444602at2759"/>
<evidence type="ECO:0000259" key="7">
    <source>
        <dbReference type="PROSITE" id="PS50262"/>
    </source>
</evidence>
<dbReference type="PANTHER" id="PTHR45698:SF1">
    <property type="entry name" value="TRACE AMINE-ASSOCIATED RECEPTOR 13C-LIKE"/>
    <property type="match status" value="1"/>
</dbReference>
<keyword evidence="2 5" id="KW-0812">Transmembrane</keyword>
<evidence type="ECO:0000256" key="6">
    <source>
        <dbReference type="SAM" id="Phobius"/>
    </source>
</evidence>
<feature type="transmembrane region" description="Helical" evidence="6">
    <location>
        <begin position="259"/>
        <end position="281"/>
    </location>
</feature>
<keyword evidence="5" id="KW-0675">Receptor</keyword>
<evidence type="ECO:0000256" key="2">
    <source>
        <dbReference type="ARBA" id="ARBA00022692"/>
    </source>
</evidence>
<dbReference type="InParanoid" id="A0A7M7RGP3"/>
<comment type="similarity">
    <text evidence="5">Belongs to the G-protein coupled receptor 1 family.</text>
</comment>